<dbReference type="AlphaFoldDB" id="A0A6C0JL06"/>
<proteinExistence type="predicted"/>
<accession>A0A6C0JL06</accession>
<protein>
    <submittedName>
        <fullName evidence="1">Uncharacterized protein</fullName>
    </submittedName>
</protein>
<organism evidence="1">
    <name type="scientific">viral metagenome</name>
    <dbReference type="NCBI Taxonomy" id="1070528"/>
    <lineage>
        <taxon>unclassified sequences</taxon>
        <taxon>metagenomes</taxon>
        <taxon>organismal metagenomes</taxon>
    </lineage>
</organism>
<reference evidence="1" key="1">
    <citation type="journal article" date="2020" name="Nature">
        <title>Giant virus diversity and host interactions through global metagenomics.</title>
        <authorList>
            <person name="Schulz F."/>
            <person name="Roux S."/>
            <person name="Paez-Espino D."/>
            <person name="Jungbluth S."/>
            <person name="Walsh D.A."/>
            <person name="Denef V.J."/>
            <person name="McMahon K.D."/>
            <person name="Konstantinidis K.T."/>
            <person name="Eloe-Fadrosh E.A."/>
            <person name="Kyrpides N.C."/>
            <person name="Woyke T."/>
        </authorList>
    </citation>
    <scope>NUCLEOTIDE SEQUENCE</scope>
    <source>
        <strain evidence="1">GVMAG-M-3300027708-39</strain>
    </source>
</reference>
<dbReference type="EMBL" id="MN740395">
    <property type="protein sequence ID" value="QHU04314.1"/>
    <property type="molecule type" value="Genomic_DNA"/>
</dbReference>
<name>A0A6C0JL06_9ZZZZ</name>
<sequence length="197" mass="22617">MISSYRLGDLVVLSLNEEEKNEILLQYPDSIGSKYIRMKKDSDNNIDIITKIVLEHIEENIDLLPKDIDDSTLIHLRLGDVVRGNEWHEKMKRPVHPTYLQKIIPKNNDKIYVIGKCFFAKTSSTNYDECISASNKYLDNVLNTFNAEYIDTGNADIDLCCAVKAKVFIQGRGHFSKLILEIRKKMNLKCIETSCTD</sequence>
<evidence type="ECO:0000313" key="1">
    <source>
        <dbReference type="EMBL" id="QHU04314.1"/>
    </source>
</evidence>